<dbReference type="EMBL" id="FMVF01000003">
    <property type="protein sequence ID" value="SCY00986.1"/>
    <property type="molecule type" value="Genomic_DNA"/>
</dbReference>
<dbReference type="PROSITE" id="PS51257">
    <property type="entry name" value="PROKAR_LIPOPROTEIN"/>
    <property type="match status" value="1"/>
</dbReference>
<dbReference type="InterPro" id="IPR053147">
    <property type="entry name" value="Hsp_HslJ-like"/>
</dbReference>
<dbReference type="OrthoDB" id="880459at2"/>
<keyword evidence="2" id="KW-0346">Stress response</keyword>
<name>A0A1G5CF77_9FLAO</name>
<evidence type="ECO:0000313" key="3">
    <source>
        <dbReference type="Proteomes" id="UP000199354"/>
    </source>
</evidence>
<sequence length="144" mass="15703">MKNLTIIGVFLVVLMACGSKKTAVVAGNDPKLLNGAWELTYVAGNQAADQLYSRKKPVLNFNTEESKVNGNTGCNSFTGGILSVGVGEIRFDDQMAMTKMFCEGQGENVFLENLRKVKTFSLTDNNQTLSLTDGSIEVMRLIKK</sequence>
<dbReference type="RefSeq" id="WP_091140770.1">
    <property type="nucleotide sequence ID" value="NZ_FMVF01000003.1"/>
</dbReference>
<dbReference type="InterPro" id="IPR038670">
    <property type="entry name" value="HslJ-like_sf"/>
</dbReference>
<dbReference type="Pfam" id="PF03724">
    <property type="entry name" value="META"/>
    <property type="match status" value="1"/>
</dbReference>
<dbReference type="PANTHER" id="PTHR35535:SF1">
    <property type="entry name" value="HEAT SHOCK PROTEIN HSLJ"/>
    <property type="match status" value="1"/>
</dbReference>
<dbReference type="InterPro" id="IPR005184">
    <property type="entry name" value="DUF306_Meta_HslJ"/>
</dbReference>
<dbReference type="STRING" id="490189.SAMN02927903_00522"/>
<dbReference type="Proteomes" id="UP000199354">
    <property type="component" value="Unassembled WGS sequence"/>
</dbReference>
<evidence type="ECO:0000259" key="1">
    <source>
        <dbReference type="Pfam" id="PF03724"/>
    </source>
</evidence>
<dbReference type="Gene3D" id="2.40.128.270">
    <property type="match status" value="1"/>
</dbReference>
<reference evidence="2 3" key="1">
    <citation type="submission" date="2016-10" db="EMBL/GenBank/DDBJ databases">
        <authorList>
            <person name="de Groot N.N."/>
        </authorList>
    </citation>
    <scope>NUCLEOTIDE SEQUENCE [LARGE SCALE GENOMIC DNA]</scope>
    <source>
        <strain evidence="2 3">CGMCC 1.7031</strain>
    </source>
</reference>
<protein>
    <submittedName>
        <fullName evidence="2">Heat shock protein HslJ</fullName>
    </submittedName>
</protein>
<gene>
    <name evidence="2" type="ORF">SAMN02927903_00522</name>
</gene>
<dbReference type="AlphaFoldDB" id="A0A1G5CF77"/>
<dbReference type="PANTHER" id="PTHR35535">
    <property type="entry name" value="HEAT SHOCK PROTEIN HSLJ"/>
    <property type="match status" value="1"/>
</dbReference>
<keyword evidence="3" id="KW-1185">Reference proteome</keyword>
<feature type="domain" description="DUF306" evidence="1">
    <location>
        <begin position="32"/>
        <end position="135"/>
    </location>
</feature>
<evidence type="ECO:0000313" key="2">
    <source>
        <dbReference type="EMBL" id="SCY00986.1"/>
    </source>
</evidence>
<organism evidence="2 3">
    <name type="scientific">Flavobacterium caeni</name>
    <dbReference type="NCBI Taxonomy" id="490189"/>
    <lineage>
        <taxon>Bacteria</taxon>
        <taxon>Pseudomonadati</taxon>
        <taxon>Bacteroidota</taxon>
        <taxon>Flavobacteriia</taxon>
        <taxon>Flavobacteriales</taxon>
        <taxon>Flavobacteriaceae</taxon>
        <taxon>Flavobacterium</taxon>
    </lineage>
</organism>
<proteinExistence type="predicted"/>
<accession>A0A1G5CF77</accession>